<sequence length="200" mass="22331">MSLWGELDRYPWLDAQPLAGSQLSTNGSFDSLSLSIAANSDRYILARLAWSQILPKYVSNCMQRAQSASGQSVEAIRTGNMYRLPVAAEILKEGVSDDTRACVSGRLPWDKCLSAFFHHSFSTLQELSGAVRDGLRSATKHTGVAATKGEAHFTIPNPNFRLAIENLTIFRSERAHSGRHAVNSRRRAYNSNFLRLFRWI</sequence>
<evidence type="ECO:0000313" key="1">
    <source>
        <dbReference type="EMBL" id="OCK82095.1"/>
    </source>
</evidence>
<name>A0A8E2EE60_9PEZI</name>
<protein>
    <submittedName>
        <fullName evidence="1">Uncharacterized protein</fullName>
    </submittedName>
</protein>
<accession>A0A8E2EE60</accession>
<evidence type="ECO:0000313" key="2">
    <source>
        <dbReference type="Proteomes" id="UP000250266"/>
    </source>
</evidence>
<reference evidence="1 2" key="1">
    <citation type="journal article" date="2016" name="Nat. Commun.">
        <title>Ectomycorrhizal ecology is imprinted in the genome of the dominant symbiotic fungus Cenococcum geophilum.</title>
        <authorList>
            <consortium name="DOE Joint Genome Institute"/>
            <person name="Peter M."/>
            <person name="Kohler A."/>
            <person name="Ohm R.A."/>
            <person name="Kuo A."/>
            <person name="Krutzmann J."/>
            <person name="Morin E."/>
            <person name="Arend M."/>
            <person name="Barry K.W."/>
            <person name="Binder M."/>
            <person name="Choi C."/>
            <person name="Clum A."/>
            <person name="Copeland A."/>
            <person name="Grisel N."/>
            <person name="Haridas S."/>
            <person name="Kipfer T."/>
            <person name="LaButti K."/>
            <person name="Lindquist E."/>
            <person name="Lipzen A."/>
            <person name="Maire R."/>
            <person name="Meier B."/>
            <person name="Mihaltcheva S."/>
            <person name="Molinier V."/>
            <person name="Murat C."/>
            <person name="Poggeler S."/>
            <person name="Quandt C.A."/>
            <person name="Sperisen C."/>
            <person name="Tritt A."/>
            <person name="Tisserant E."/>
            <person name="Crous P.W."/>
            <person name="Henrissat B."/>
            <person name="Nehls U."/>
            <person name="Egli S."/>
            <person name="Spatafora J.W."/>
            <person name="Grigoriev I.V."/>
            <person name="Martin F.M."/>
        </authorList>
    </citation>
    <scope>NUCLEOTIDE SEQUENCE [LARGE SCALE GENOMIC DNA]</scope>
    <source>
        <strain evidence="1 2">CBS 459.81</strain>
    </source>
</reference>
<dbReference type="Proteomes" id="UP000250266">
    <property type="component" value="Unassembled WGS sequence"/>
</dbReference>
<organism evidence="1 2">
    <name type="scientific">Lepidopterella palustris CBS 459.81</name>
    <dbReference type="NCBI Taxonomy" id="1314670"/>
    <lineage>
        <taxon>Eukaryota</taxon>
        <taxon>Fungi</taxon>
        <taxon>Dikarya</taxon>
        <taxon>Ascomycota</taxon>
        <taxon>Pezizomycotina</taxon>
        <taxon>Dothideomycetes</taxon>
        <taxon>Pleosporomycetidae</taxon>
        <taxon>Mytilinidiales</taxon>
        <taxon>Argynnaceae</taxon>
        <taxon>Lepidopterella</taxon>
    </lineage>
</organism>
<dbReference type="EMBL" id="KV744899">
    <property type="protein sequence ID" value="OCK82095.1"/>
    <property type="molecule type" value="Genomic_DNA"/>
</dbReference>
<keyword evidence="2" id="KW-1185">Reference proteome</keyword>
<gene>
    <name evidence="1" type="ORF">K432DRAFT_473432</name>
</gene>
<dbReference type="AlphaFoldDB" id="A0A8E2EE60"/>
<proteinExistence type="predicted"/>